<protein>
    <submittedName>
        <fullName evidence="2">3'-5' exonuclease</fullName>
    </submittedName>
</protein>
<dbReference type="InterPro" id="IPR002562">
    <property type="entry name" value="3'-5'_exonuclease_dom"/>
</dbReference>
<gene>
    <name evidence="2" type="ORF">RD110_17775</name>
</gene>
<feature type="domain" description="3'-5' exonuclease" evidence="1">
    <location>
        <begin position="37"/>
        <end position="197"/>
    </location>
</feature>
<dbReference type="InterPro" id="IPR052408">
    <property type="entry name" value="Exonuclease_MUT-7-like"/>
</dbReference>
<dbReference type="KEGG" id="rhy:RD110_17775"/>
<dbReference type="Proteomes" id="UP000186609">
    <property type="component" value="Chromosome"/>
</dbReference>
<keyword evidence="3" id="KW-1185">Reference proteome</keyword>
<dbReference type="InterPro" id="IPR012337">
    <property type="entry name" value="RNaseH-like_sf"/>
</dbReference>
<dbReference type="InterPro" id="IPR036397">
    <property type="entry name" value="RNaseH_sf"/>
</dbReference>
<accession>A0A1P8JYJ6</accession>
<evidence type="ECO:0000313" key="2">
    <source>
        <dbReference type="EMBL" id="APW38829.1"/>
    </source>
</evidence>
<keyword evidence="2" id="KW-0269">Exonuclease</keyword>
<keyword evidence="2" id="KW-0378">Hydrolase</keyword>
<organism evidence="2 3">
    <name type="scientific">Rhodoferax koreensis</name>
    <dbReference type="NCBI Taxonomy" id="1842727"/>
    <lineage>
        <taxon>Bacteria</taxon>
        <taxon>Pseudomonadati</taxon>
        <taxon>Pseudomonadota</taxon>
        <taxon>Betaproteobacteria</taxon>
        <taxon>Burkholderiales</taxon>
        <taxon>Comamonadaceae</taxon>
        <taxon>Rhodoferax</taxon>
    </lineage>
</organism>
<dbReference type="OrthoDB" id="9793333at2"/>
<dbReference type="PANTHER" id="PTHR47765:SF2">
    <property type="entry name" value="EXONUCLEASE MUT-7 HOMOLOG"/>
    <property type="match status" value="1"/>
</dbReference>
<keyword evidence="2" id="KW-0540">Nuclease</keyword>
<dbReference type="STRING" id="1842727.RD110_17775"/>
<dbReference type="RefSeq" id="WP_076200751.1">
    <property type="nucleotide sequence ID" value="NZ_CP019236.1"/>
</dbReference>
<dbReference type="PANTHER" id="PTHR47765">
    <property type="entry name" value="3'-5' EXONUCLEASE DOMAIN-CONTAINING PROTEIN"/>
    <property type="match status" value="1"/>
</dbReference>
<dbReference type="AlphaFoldDB" id="A0A1P8JYJ6"/>
<dbReference type="GO" id="GO:0006139">
    <property type="term" value="P:nucleobase-containing compound metabolic process"/>
    <property type="evidence" value="ECO:0007669"/>
    <property type="project" value="InterPro"/>
</dbReference>
<reference evidence="2 3" key="1">
    <citation type="submission" date="2017-01" db="EMBL/GenBank/DDBJ databases">
        <authorList>
            <person name="Mah S.A."/>
            <person name="Swanson W.J."/>
            <person name="Moy G.W."/>
            <person name="Vacquier V.D."/>
        </authorList>
    </citation>
    <scope>NUCLEOTIDE SEQUENCE [LARGE SCALE GENOMIC DNA]</scope>
    <source>
        <strain evidence="2 3">DCY110</strain>
    </source>
</reference>
<proteinExistence type="predicted"/>
<sequence length="202" mass="21630">MNDRLQAPEKEAIALLPPFPSLTMPDVWLVATARDAELADAELRGQTVLGFDTESKPTFVRNETSEGPHIVQFASLTKAYVFQLHDPACRAVAGAVLASRSVTKAGFGLASDVKQIAAKFGAAPNAVVDIDTLFRRQGYRKELGVKAAVAVMFGERFSKSKKAATSNWAARQLTPAQILYAANDAYAAMCVFHALQSGAQAS</sequence>
<dbReference type="SUPFAM" id="SSF53098">
    <property type="entry name" value="Ribonuclease H-like"/>
    <property type="match status" value="1"/>
</dbReference>
<dbReference type="GO" id="GO:0008408">
    <property type="term" value="F:3'-5' exonuclease activity"/>
    <property type="evidence" value="ECO:0007669"/>
    <property type="project" value="InterPro"/>
</dbReference>
<dbReference type="EMBL" id="CP019236">
    <property type="protein sequence ID" value="APW38829.1"/>
    <property type="molecule type" value="Genomic_DNA"/>
</dbReference>
<dbReference type="Pfam" id="PF01612">
    <property type="entry name" value="DNA_pol_A_exo1"/>
    <property type="match status" value="1"/>
</dbReference>
<evidence type="ECO:0000313" key="3">
    <source>
        <dbReference type="Proteomes" id="UP000186609"/>
    </source>
</evidence>
<dbReference type="GO" id="GO:0003676">
    <property type="term" value="F:nucleic acid binding"/>
    <property type="evidence" value="ECO:0007669"/>
    <property type="project" value="InterPro"/>
</dbReference>
<evidence type="ECO:0000259" key="1">
    <source>
        <dbReference type="Pfam" id="PF01612"/>
    </source>
</evidence>
<dbReference type="Gene3D" id="3.30.420.10">
    <property type="entry name" value="Ribonuclease H-like superfamily/Ribonuclease H"/>
    <property type="match status" value="1"/>
</dbReference>
<name>A0A1P8JYJ6_9BURK</name>
<dbReference type="CDD" id="cd06141">
    <property type="entry name" value="WRN_exo"/>
    <property type="match status" value="1"/>
</dbReference>